<proteinExistence type="predicted"/>
<evidence type="ECO:0000313" key="2">
    <source>
        <dbReference type="Proteomes" id="UP000824120"/>
    </source>
</evidence>
<accession>A0A9J5X133</accession>
<name>A0A9J5X133_SOLCO</name>
<protein>
    <submittedName>
        <fullName evidence="1">Uncharacterized protein</fullName>
    </submittedName>
</protein>
<comment type="caution">
    <text evidence="1">The sequence shown here is derived from an EMBL/GenBank/DDBJ whole genome shotgun (WGS) entry which is preliminary data.</text>
</comment>
<reference evidence="1 2" key="1">
    <citation type="submission" date="2020-09" db="EMBL/GenBank/DDBJ databases">
        <title>De no assembly of potato wild relative species, Solanum commersonii.</title>
        <authorList>
            <person name="Cho K."/>
        </authorList>
    </citation>
    <scope>NUCLEOTIDE SEQUENCE [LARGE SCALE GENOMIC DNA]</scope>
    <source>
        <strain evidence="1">LZ3.2</strain>
        <tissue evidence="1">Leaf</tissue>
    </source>
</reference>
<dbReference type="Proteomes" id="UP000824120">
    <property type="component" value="Chromosome 10"/>
</dbReference>
<organism evidence="1 2">
    <name type="scientific">Solanum commersonii</name>
    <name type="common">Commerson's wild potato</name>
    <name type="synonym">Commerson's nightshade</name>
    <dbReference type="NCBI Taxonomy" id="4109"/>
    <lineage>
        <taxon>Eukaryota</taxon>
        <taxon>Viridiplantae</taxon>
        <taxon>Streptophyta</taxon>
        <taxon>Embryophyta</taxon>
        <taxon>Tracheophyta</taxon>
        <taxon>Spermatophyta</taxon>
        <taxon>Magnoliopsida</taxon>
        <taxon>eudicotyledons</taxon>
        <taxon>Gunneridae</taxon>
        <taxon>Pentapetalae</taxon>
        <taxon>asterids</taxon>
        <taxon>lamiids</taxon>
        <taxon>Solanales</taxon>
        <taxon>Solanaceae</taxon>
        <taxon>Solanoideae</taxon>
        <taxon>Solaneae</taxon>
        <taxon>Solanum</taxon>
    </lineage>
</organism>
<gene>
    <name evidence="1" type="ORF">H5410_051475</name>
</gene>
<sequence>MQREPCLREEVGSWNVADDGSMLHGDLKFKHEVLALYYHVTIGVIVDGASLIHEHQCVMRVSLDDDVL</sequence>
<dbReference type="EMBL" id="JACXVP010000010">
    <property type="protein sequence ID" value="KAG5580848.1"/>
    <property type="molecule type" value="Genomic_DNA"/>
</dbReference>
<dbReference type="AlphaFoldDB" id="A0A9J5X133"/>
<evidence type="ECO:0000313" key="1">
    <source>
        <dbReference type="EMBL" id="KAG5580848.1"/>
    </source>
</evidence>
<keyword evidence="2" id="KW-1185">Reference proteome</keyword>